<accession>B0XJ51</accession>
<feature type="transmembrane region" description="Helical" evidence="2">
    <location>
        <begin position="21"/>
        <end position="47"/>
    </location>
</feature>
<keyword evidence="2" id="KW-1133">Transmembrane helix</keyword>
<dbReference type="EnsemblMetazoa" id="CPIJ019396-RA">
    <property type="protein sequence ID" value="CPIJ019396-PA"/>
    <property type="gene ID" value="CPIJ019396"/>
</dbReference>
<sequence length="76" mass="8027">MDSIVMEEGYTKLGNAKVKDCCLLTTVWLVLKILVILFVILLIGFFIHRHAIGPLQAGSSNSTGGNATFSATSSGG</sequence>
<dbReference type="InParanoid" id="B0XJ51"/>
<name>B0XJ51_CULQU</name>
<evidence type="ECO:0000256" key="2">
    <source>
        <dbReference type="SAM" id="Phobius"/>
    </source>
</evidence>
<reference evidence="3" key="1">
    <citation type="submission" date="2007-03" db="EMBL/GenBank/DDBJ databases">
        <title>Annotation of Culex pipiens quinquefasciatus.</title>
        <authorList>
            <consortium name="The Broad Institute Genome Sequencing Platform"/>
            <person name="Atkinson P.W."/>
            <person name="Hemingway J."/>
            <person name="Christensen B.M."/>
            <person name="Higgs S."/>
            <person name="Kodira C."/>
            <person name="Hannick L."/>
            <person name="Megy K."/>
            <person name="O'Leary S."/>
            <person name="Pearson M."/>
            <person name="Haas B.J."/>
            <person name="Mauceli E."/>
            <person name="Wortman J.R."/>
            <person name="Lee N.H."/>
            <person name="Guigo R."/>
            <person name="Stanke M."/>
            <person name="Alvarado L."/>
            <person name="Amedeo P."/>
            <person name="Antoine C.H."/>
            <person name="Arensburger P."/>
            <person name="Bidwell S.L."/>
            <person name="Crawford M."/>
            <person name="Camaro F."/>
            <person name="Devon K."/>
            <person name="Engels R."/>
            <person name="Hammond M."/>
            <person name="Howarth C."/>
            <person name="Koehrsen M."/>
            <person name="Lawson D."/>
            <person name="Montgomery P."/>
            <person name="Nene V."/>
            <person name="Nusbaum C."/>
            <person name="Puiu D."/>
            <person name="Romero-Severson J."/>
            <person name="Severson D.W."/>
            <person name="Shumway M."/>
            <person name="Sisk P."/>
            <person name="Stolte C."/>
            <person name="Zeng Q."/>
            <person name="Eisenstadt E."/>
            <person name="Fraser-Liggett C."/>
            <person name="Strausberg R."/>
            <person name="Galagan J."/>
            <person name="Birren B."/>
            <person name="Collins F.H."/>
        </authorList>
    </citation>
    <scope>NUCLEOTIDE SEQUENCE [LARGE SCALE GENOMIC DNA]</scope>
    <source>
        <strain evidence="3">JHB</strain>
    </source>
</reference>
<dbReference type="AlphaFoldDB" id="B0XJ51"/>
<dbReference type="EMBL" id="DS233436">
    <property type="protein sequence ID" value="EDS29996.1"/>
    <property type="molecule type" value="Genomic_DNA"/>
</dbReference>
<proteinExistence type="predicted"/>
<dbReference type="VEuPathDB" id="VectorBase:CPIJ019396"/>
<reference evidence="4" key="2">
    <citation type="submission" date="2021-02" db="UniProtKB">
        <authorList>
            <consortium name="EnsemblMetazoa"/>
        </authorList>
    </citation>
    <scope>IDENTIFICATION</scope>
    <source>
        <strain evidence="4">JHB</strain>
    </source>
</reference>
<keyword evidence="5" id="KW-1185">Reference proteome</keyword>
<feature type="region of interest" description="Disordered" evidence="1">
    <location>
        <begin position="56"/>
        <end position="76"/>
    </location>
</feature>
<evidence type="ECO:0000313" key="3">
    <source>
        <dbReference type="EMBL" id="EDS29996.1"/>
    </source>
</evidence>
<keyword evidence="2" id="KW-0472">Membrane</keyword>
<dbReference type="KEGG" id="cqu:CpipJ_CPIJ019396"/>
<gene>
    <name evidence="4" type="primary">6053620</name>
    <name evidence="3" type="ORF">CpipJ_CPIJ019396</name>
</gene>
<evidence type="ECO:0000313" key="5">
    <source>
        <dbReference type="Proteomes" id="UP000002320"/>
    </source>
</evidence>
<evidence type="ECO:0000313" key="4">
    <source>
        <dbReference type="EnsemblMetazoa" id="CPIJ019396-PA"/>
    </source>
</evidence>
<feature type="compositionally biased region" description="Polar residues" evidence="1">
    <location>
        <begin position="57"/>
        <end position="76"/>
    </location>
</feature>
<dbReference type="HOGENOM" id="CLU_2656895_0_0_1"/>
<protein>
    <submittedName>
        <fullName evidence="3 4">Uncharacterized protein</fullName>
    </submittedName>
</protein>
<organism>
    <name type="scientific">Culex quinquefasciatus</name>
    <name type="common">Southern house mosquito</name>
    <name type="synonym">Culex pungens</name>
    <dbReference type="NCBI Taxonomy" id="7176"/>
    <lineage>
        <taxon>Eukaryota</taxon>
        <taxon>Metazoa</taxon>
        <taxon>Ecdysozoa</taxon>
        <taxon>Arthropoda</taxon>
        <taxon>Hexapoda</taxon>
        <taxon>Insecta</taxon>
        <taxon>Pterygota</taxon>
        <taxon>Neoptera</taxon>
        <taxon>Endopterygota</taxon>
        <taxon>Diptera</taxon>
        <taxon>Nematocera</taxon>
        <taxon>Culicoidea</taxon>
        <taxon>Culicidae</taxon>
        <taxon>Culicinae</taxon>
        <taxon>Culicini</taxon>
        <taxon>Culex</taxon>
        <taxon>Culex</taxon>
    </lineage>
</organism>
<evidence type="ECO:0000256" key="1">
    <source>
        <dbReference type="SAM" id="MobiDB-lite"/>
    </source>
</evidence>
<dbReference type="Proteomes" id="UP000002320">
    <property type="component" value="Unassembled WGS sequence"/>
</dbReference>
<keyword evidence="2" id="KW-0812">Transmembrane</keyword>